<proteinExistence type="predicted"/>
<dbReference type="InterPro" id="IPR010260">
    <property type="entry name" value="AlpA"/>
</dbReference>
<organism evidence="1 2">
    <name type="scientific">Stenotrophomonas maltophilia</name>
    <name type="common">Pseudomonas maltophilia</name>
    <name type="synonym">Xanthomonas maltophilia</name>
    <dbReference type="NCBI Taxonomy" id="40324"/>
    <lineage>
        <taxon>Bacteria</taxon>
        <taxon>Pseudomonadati</taxon>
        <taxon>Pseudomonadota</taxon>
        <taxon>Gammaproteobacteria</taxon>
        <taxon>Lysobacterales</taxon>
        <taxon>Lysobacteraceae</taxon>
        <taxon>Stenotrophomonas</taxon>
        <taxon>Stenotrophomonas maltophilia group</taxon>
    </lineage>
</organism>
<name>A0AA41CIH5_STEMA</name>
<dbReference type="Pfam" id="PF05930">
    <property type="entry name" value="Phage_AlpA"/>
    <property type="match status" value="1"/>
</dbReference>
<comment type="caution">
    <text evidence="1">The sequence shown here is derived from an EMBL/GenBank/DDBJ whole genome shotgun (WGS) entry which is preliminary data.</text>
</comment>
<evidence type="ECO:0000313" key="2">
    <source>
        <dbReference type="Proteomes" id="UP000634179"/>
    </source>
</evidence>
<sequence length="75" mass="8453">MPLASNKPLRVITREEAQKRLGLGRSTFYAFCNENSPSFKPSFPKRVRQGGLVGFIEHEVDDYVRSLIQAREVGG</sequence>
<gene>
    <name evidence="1" type="ORF">I5V89_11935</name>
</gene>
<evidence type="ECO:0000313" key="1">
    <source>
        <dbReference type="EMBL" id="MBH1790583.1"/>
    </source>
</evidence>
<protein>
    <submittedName>
        <fullName evidence="1">AlpA family phage regulatory protein</fullName>
    </submittedName>
</protein>
<dbReference type="AlphaFoldDB" id="A0AA41CIH5"/>
<accession>A0AA41CIH5</accession>
<dbReference type="Proteomes" id="UP000634179">
    <property type="component" value="Unassembled WGS sequence"/>
</dbReference>
<reference evidence="1" key="1">
    <citation type="submission" date="2020-11" db="EMBL/GenBank/DDBJ databases">
        <title>Enhanced detection system for hospital associated transmission using whole genome sequencing surveillance.</title>
        <authorList>
            <person name="Harrison L.H."/>
            <person name="Van Tyne D."/>
            <person name="Marsh J.W."/>
            <person name="Griffith M.P."/>
            <person name="Snyder D.J."/>
            <person name="Cooper V.S."/>
            <person name="Mustapha M."/>
        </authorList>
    </citation>
    <scope>NUCLEOTIDE SEQUENCE</scope>
    <source>
        <strain evidence="1">STEN00053</strain>
    </source>
</reference>
<dbReference type="EMBL" id="JADUOV010000007">
    <property type="protein sequence ID" value="MBH1790583.1"/>
    <property type="molecule type" value="Genomic_DNA"/>
</dbReference>